<accession>G3MJE4</accession>
<proteinExistence type="evidence at transcript level"/>
<dbReference type="Gene3D" id="3.40.50.300">
    <property type="entry name" value="P-loop containing nucleotide triphosphate hydrolases"/>
    <property type="match status" value="1"/>
</dbReference>
<reference evidence="4" key="1">
    <citation type="journal article" date="2011" name="PLoS ONE">
        <title>A deep insight into the sialotranscriptome of the gulf coast tick, Amblyomma maculatum.</title>
        <authorList>
            <person name="Karim S."/>
            <person name="Singh P."/>
            <person name="Ribeiro J.M."/>
        </authorList>
    </citation>
    <scope>NUCLEOTIDE SEQUENCE</scope>
    <source>
        <tissue evidence="4">Salivary gland</tissue>
    </source>
</reference>
<evidence type="ECO:0000259" key="3">
    <source>
        <dbReference type="Pfam" id="PF00685"/>
    </source>
</evidence>
<feature type="non-terminal residue" evidence="4">
    <location>
        <position position="1"/>
    </location>
</feature>
<dbReference type="AlphaFoldDB" id="G3MJE4"/>
<dbReference type="EMBL" id="JO841995">
    <property type="protein sequence ID" value="AEO33612.1"/>
    <property type="molecule type" value="mRNA"/>
</dbReference>
<protein>
    <recommendedName>
        <fullName evidence="3">Sulfotransferase domain-containing protein</fullName>
    </recommendedName>
</protein>
<evidence type="ECO:0000313" key="4">
    <source>
        <dbReference type="EMBL" id="AEO33612.1"/>
    </source>
</evidence>
<dbReference type="PANTHER" id="PTHR11783">
    <property type="entry name" value="SULFOTRANSFERASE SULT"/>
    <property type="match status" value="1"/>
</dbReference>
<evidence type="ECO:0000256" key="2">
    <source>
        <dbReference type="ARBA" id="ARBA00022679"/>
    </source>
</evidence>
<evidence type="ECO:0000256" key="1">
    <source>
        <dbReference type="ARBA" id="ARBA00005771"/>
    </source>
</evidence>
<sequence>LQGNPANRLFKRYLLPCLHVAAGLLHDVSAGGAHGYHATKRSAVMAGRRPYRPVIDGVPRCPWANPDIFRKSQSFLAKKGDLVQCTYPKSGSYWLQYITQLILRHGEPIDTFSDFSRNYREVEYADCADWTSPLPLRLFFTHQPLLLETMNQEAKYIYMARNPWDVCVSQYRMTTELSISQFQEGTFEEFFDPFVEGDLGYGDYFQHVASGYALMDQPNVFFLTYEELEKDTRGVVLRLAHFIGECYGLALEGDEKRLQNILEWSKPDHMKKLIVFELGESQSSEWNVVFTRKKVTSNVGVNGDHSKYALVKEARIGSWKNHFTPELLTRLEKKIRELGEAPFMDLWKDIRA</sequence>
<feature type="domain" description="Sulfotransferase" evidence="3">
    <location>
        <begin position="81"/>
        <end position="337"/>
    </location>
</feature>
<organism evidence="4">
    <name type="scientific">Amblyomma maculatum</name>
    <name type="common">Gulf Coast tick</name>
    <dbReference type="NCBI Taxonomy" id="34609"/>
    <lineage>
        <taxon>Eukaryota</taxon>
        <taxon>Metazoa</taxon>
        <taxon>Ecdysozoa</taxon>
        <taxon>Arthropoda</taxon>
        <taxon>Chelicerata</taxon>
        <taxon>Arachnida</taxon>
        <taxon>Acari</taxon>
        <taxon>Parasitiformes</taxon>
        <taxon>Ixodida</taxon>
        <taxon>Ixodoidea</taxon>
        <taxon>Ixodidae</taxon>
        <taxon>Amblyomminae</taxon>
        <taxon>Amblyomma</taxon>
    </lineage>
</organism>
<keyword evidence="2" id="KW-0808">Transferase</keyword>
<comment type="similarity">
    <text evidence="1">Belongs to the sulfotransferase 1 family.</text>
</comment>
<dbReference type="Pfam" id="PF00685">
    <property type="entry name" value="Sulfotransfer_1"/>
    <property type="match status" value="1"/>
</dbReference>
<dbReference type="InterPro" id="IPR027417">
    <property type="entry name" value="P-loop_NTPase"/>
</dbReference>
<name>G3MJE4_AMBMU</name>
<dbReference type="SUPFAM" id="SSF52540">
    <property type="entry name" value="P-loop containing nucleoside triphosphate hydrolases"/>
    <property type="match status" value="1"/>
</dbReference>
<dbReference type="InterPro" id="IPR000863">
    <property type="entry name" value="Sulfotransferase_dom"/>
</dbReference>
<dbReference type="GO" id="GO:0008146">
    <property type="term" value="F:sulfotransferase activity"/>
    <property type="evidence" value="ECO:0007669"/>
    <property type="project" value="InterPro"/>
</dbReference>
<feature type="non-terminal residue" evidence="4">
    <location>
        <position position="352"/>
    </location>
</feature>